<feature type="transmembrane region" description="Helical" evidence="1">
    <location>
        <begin position="69"/>
        <end position="87"/>
    </location>
</feature>
<gene>
    <name evidence="2" type="ORF">J4N46_09160</name>
</gene>
<feature type="transmembrane region" description="Helical" evidence="1">
    <location>
        <begin position="36"/>
        <end position="62"/>
    </location>
</feature>
<sequence length="400" mass="47683">MAKKLPVKNGIKIAVSIIVVLLVPSFIYLITDDSDFGGIILFAMALFASFLVVVIFSIYYSFFYRWARILLGCLLGVVFLIILYNVFSQYKYRIEEWYANYTLPEEYKSYEDMDLVAAKSSYHKKGMTLKLVTRYLNLNDALFYNKANQLIYYRSSSSTFMRYDQDGRFIDSLDVSITHSQSYEPPVFLGDYWVDVYQDCYFSWAVDGDEYAQPIIPVYDSEDWNDDTRKMYFKEVQKTADYFMLTPINSNEADAGHKLNRSDCSAKVVFFREKEWYYFYMNTPSNYGYEDFIAEKGKRSEEELFLQFKERATNERSTLKRRLIRPRYLSYDDYIYLDIATFQLKSSWWYNDEEQMKVEPTTFYWNKDESVENFSNFYVYQNNNVNYSLLKIEDGVYILK</sequence>
<proteinExistence type="predicted"/>
<name>A0ABS3PZ10_9FLAO</name>
<keyword evidence="1" id="KW-0812">Transmembrane</keyword>
<dbReference type="RefSeq" id="WP_208059040.1">
    <property type="nucleotide sequence ID" value="NZ_JAGDYP010000007.1"/>
</dbReference>
<comment type="caution">
    <text evidence="2">The sequence shown here is derived from an EMBL/GenBank/DDBJ whole genome shotgun (WGS) entry which is preliminary data.</text>
</comment>
<keyword evidence="1" id="KW-0472">Membrane</keyword>
<organism evidence="2 3">
    <name type="scientific">Capnocytophaga bilenii</name>
    <dbReference type="NCBI Taxonomy" id="2819369"/>
    <lineage>
        <taxon>Bacteria</taxon>
        <taxon>Pseudomonadati</taxon>
        <taxon>Bacteroidota</taxon>
        <taxon>Flavobacteriia</taxon>
        <taxon>Flavobacteriales</taxon>
        <taxon>Flavobacteriaceae</taxon>
        <taxon>Capnocytophaga</taxon>
    </lineage>
</organism>
<evidence type="ECO:0000256" key="1">
    <source>
        <dbReference type="SAM" id="Phobius"/>
    </source>
</evidence>
<accession>A0ABS3PZ10</accession>
<dbReference type="Proteomes" id="UP000681610">
    <property type="component" value="Unassembled WGS sequence"/>
</dbReference>
<keyword evidence="1" id="KW-1133">Transmembrane helix</keyword>
<evidence type="ECO:0000313" key="3">
    <source>
        <dbReference type="Proteomes" id="UP000681610"/>
    </source>
</evidence>
<feature type="transmembrane region" description="Helical" evidence="1">
    <location>
        <begin position="12"/>
        <end position="30"/>
    </location>
</feature>
<evidence type="ECO:0000313" key="2">
    <source>
        <dbReference type="EMBL" id="MBO1884572.1"/>
    </source>
</evidence>
<evidence type="ECO:0008006" key="4">
    <source>
        <dbReference type="Google" id="ProtNLM"/>
    </source>
</evidence>
<reference evidence="2 3" key="1">
    <citation type="submission" date="2021-03" db="EMBL/GenBank/DDBJ databases">
        <title>Isolation and description of Capnocytophaga bilenii sp. nov., a novel Capnocytophaga species, isolated from a gingivitis subject.</title>
        <authorList>
            <person name="Antezack A."/>
            <person name="Monnet-Corti V."/>
            <person name="La Scola B."/>
        </authorList>
    </citation>
    <scope>NUCLEOTIDE SEQUENCE [LARGE SCALE GENOMIC DNA]</scope>
    <source>
        <strain evidence="2 3">Marseille-Q4570</strain>
    </source>
</reference>
<dbReference type="EMBL" id="JAGDYP010000007">
    <property type="protein sequence ID" value="MBO1884572.1"/>
    <property type="molecule type" value="Genomic_DNA"/>
</dbReference>
<protein>
    <recommendedName>
        <fullName evidence="4">DUF4178 domain-containing protein</fullName>
    </recommendedName>
</protein>
<keyword evidence="3" id="KW-1185">Reference proteome</keyword>